<dbReference type="eggNOG" id="COG0433">
    <property type="taxonomic scope" value="Bacteria"/>
</dbReference>
<dbReference type="RefSeq" id="WP_013277051.1">
    <property type="nucleotide sequence ID" value="NC_014378.1"/>
</dbReference>
<evidence type="ECO:0000313" key="2">
    <source>
        <dbReference type="EMBL" id="ADL11604.1"/>
    </source>
</evidence>
<dbReference type="EMBL" id="CP002105">
    <property type="protein sequence ID" value="ADL11604.1"/>
    <property type="molecule type" value="Genomic_DNA"/>
</dbReference>
<dbReference type="InterPro" id="IPR008571">
    <property type="entry name" value="HerA-like"/>
</dbReference>
<dbReference type="PANTHER" id="PTHR42957:SF1">
    <property type="entry name" value="HELICASE MJ1565-RELATED"/>
    <property type="match status" value="1"/>
</dbReference>
<reference evidence="2 3" key="1">
    <citation type="journal article" date="2010" name="Stand. Genomic Sci.">
        <title>Complete genome sequence of Acetohalobium arabaticum type strain (Z-7288).</title>
        <authorList>
            <person name="Sikorski J."/>
            <person name="Lapidus A."/>
            <person name="Chertkov O."/>
            <person name="Lucas S."/>
            <person name="Copeland A."/>
            <person name="Glavina Del Rio T."/>
            <person name="Nolan M."/>
            <person name="Tice H."/>
            <person name="Cheng J.F."/>
            <person name="Han C."/>
            <person name="Brambilla E."/>
            <person name="Pitluck S."/>
            <person name="Liolios K."/>
            <person name="Ivanova N."/>
            <person name="Mavromatis K."/>
            <person name="Mikhailova N."/>
            <person name="Pati A."/>
            <person name="Bruce D."/>
            <person name="Detter C."/>
            <person name="Tapia R."/>
            <person name="Goodwin L."/>
            <person name="Chen A."/>
            <person name="Palaniappan K."/>
            <person name="Land M."/>
            <person name="Hauser L."/>
            <person name="Chang Y.J."/>
            <person name="Jeffries C.D."/>
            <person name="Rohde M."/>
            <person name="Goker M."/>
            <person name="Spring S."/>
            <person name="Woyke T."/>
            <person name="Bristow J."/>
            <person name="Eisen J.A."/>
            <person name="Markowitz V."/>
            <person name="Hugenholtz P."/>
            <person name="Kyrpides N.C."/>
            <person name="Klenk H.P."/>
        </authorList>
    </citation>
    <scope>NUCLEOTIDE SEQUENCE [LARGE SCALE GENOMIC DNA]</scope>
    <source>
        <strain evidence="3">ATCC 49924 / DSM 5501 / Z-7288</strain>
    </source>
</reference>
<dbReference type="KEGG" id="aar:Acear_0052"/>
<accession>D9QSR6</accession>
<protein>
    <recommendedName>
        <fullName evidence="1">Helicase HerA central domain-containing protein</fullName>
    </recommendedName>
</protein>
<dbReference type="Gene3D" id="3.40.50.300">
    <property type="entry name" value="P-loop containing nucleotide triphosphate hydrolases"/>
    <property type="match status" value="2"/>
</dbReference>
<organism evidence="2 3">
    <name type="scientific">Acetohalobium arabaticum (strain ATCC 49924 / DSM 5501 / Z-7288)</name>
    <dbReference type="NCBI Taxonomy" id="574087"/>
    <lineage>
        <taxon>Bacteria</taxon>
        <taxon>Bacillati</taxon>
        <taxon>Bacillota</taxon>
        <taxon>Clostridia</taxon>
        <taxon>Halanaerobiales</taxon>
        <taxon>Halobacteroidaceae</taxon>
        <taxon>Acetohalobium</taxon>
    </lineage>
</organism>
<dbReference type="InterPro" id="IPR002789">
    <property type="entry name" value="HerA_central"/>
</dbReference>
<feature type="domain" description="Helicase HerA central" evidence="1">
    <location>
        <begin position="172"/>
        <end position="375"/>
    </location>
</feature>
<dbReference type="Pfam" id="PF01935">
    <property type="entry name" value="DUF87"/>
    <property type="match status" value="1"/>
</dbReference>
<dbReference type="Proteomes" id="UP000001661">
    <property type="component" value="Chromosome"/>
</dbReference>
<dbReference type="PANTHER" id="PTHR42957">
    <property type="entry name" value="HELICASE MJ1565-RELATED"/>
    <property type="match status" value="1"/>
</dbReference>
<dbReference type="InterPro" id="IPR027417">
    <property type="entry name" value="P-loop_NTPase"/>
</dbReference>
<dbReference type="OrthoDB" id="9806951at2"/>
<dbReference type="AlphaFoldDB" id="D9QSR6"/>
<dbReference type="HOGENOM" id="CLU_449668_0_0_9"/>
<dbReference type="STRING" id="574087.Acear_0052"/>
<keyword evidence="3" id="KW-1185">Reference proteome</keyword>
<evidence type="ECO:0000259" key="1">
    <source>
        <dbReference type="Pfam" id="PF01935"/>
    </source>
</evidence>
<name>D9QSR6_ACEAZ</name>
<proteinExistence type="predicted"/>
<gene>
    <name evidence="2" type="ordered locus">Acear_0052</name>
</gene>
<dbReference type="SUPFAM" id="SSF52540">
    <property type="entry name" value="P-loop containing nucleoside triphosphate hydrolases"/>
    <property type="match status" value="1"/>
</dbReference>
<sequence>MQVVGLTTQQEVYVASKERKFRSNEILKILDSELDNPLGEVIETQSYNRFIPLSIEDSFVDKGVIESLRSIGYNIDEDEINIAKVRLLTEAIYPVKTGAAVEIPEFDEVKDLMIKEEPDQGLVLGIIRGTEEMTAEMDDKLQNIAPLLEDDEITSQEGIPFNFKLRAMHQYPHIGIFGGSGSGKSFGMRVMLEELMKLEVPTLVFDPHFEMDFSEDFAGLPEEYKVDFDDRFEIFQVGQDVGVNFEDLSTKDLTELLSAASDLSESMSNVVESLHNTKGKRDSLLTFKNRLHDLQEAMNEGKNKIQRRLRSGELSGQNKEQYQDYLGLLEDYGSLHLSSINGVIWRLNRLERDGLFRQSITDIEDALKRRQSVVIQGTIRLLQVFSTYLLGNLYRQRRDYKDADYRGETADYFPPFVIATDEAHNFAPKGYESPAKRILKQISQEGRKYGTFLILATQRPTLLEETVTAQLNTKFVFRTVRASDIEIIKQETDLTAEEAKRLPYLRSGDAFMSSAIFGRTMPIRIRVAKTTSPHTENPFDELEAKTEADQEEFYNLIADQLPIHDSDLLTPLKEVNKRLDGGVLNVNSLQDRLENLAAKGKIEKEESVLGDVTYNLEK</sequence>
<evidence type="ECO:0000313" key="3">
    <source>
        <dbReference type="Proteomes" id="UP000001661"/>
    </source>
</evidence>